<dbReference type="AlphaFoldDB" id="A0A5Q3QBE0"/>
<dbReference type="SUPFAM" id="SSF56003">
    <property type="entry name" value="Molybdenum cofactor-binding domain"/>
    <property type="match status" value="1"/>
</dbReference>
<dbReference type="Pfam" id="PF01315">
    <property type="entry name" value="Ald_Xan_dh_C"/>
    <property type="match status" value="1"/>
</dbReference>
<evidence type="ECO:0000256" key="3">
    <source>
        <dbReference type="SAM" id="MobiDB-lite"/>
    </source>
</evidence>
<sequence>MTGVGSADSVGTAVRRLDGPLKVTGNARYAAEQPETEPLYAHLIQSTVARGRVSSIETAEAEAVEGVAGVLTRHNAPALASTEDPEMRVLQSDEVAYRGQIVAVVLAGSAHVATQAANLVRVEYAESEHDVELPDGDSSRLVDAGIDSDVDTGGVDEAWESAQARVDVTCTTPLEHNNPMEPHATVATWADGQLTLHDSTQGVHATRSAVEALFGLEHVRVISPYVGGGFGSKGLPHAPLVAAGLAAMAFPGRAVKVTVTRQQMFTLVGHRPATVQRLRLAADHSGRLVSLSHDIAVSASRVKDYVEQAGAPSGTMYASPQRRIRHRMAELDLPAPTWMRAPGECPGMFGLEVAVDELAEQCGMDPIDFRIRNEPETDPSSGLPFSSRNLLRCLQVGAERFGWGERSWRRGRGQHGIGVASAAFPAFQIPGSRARIVFTGERYRVEIGAADIGTGTWTALAQIAADALEVPLDDVDLRIGDTALPKASLAGGSSGLASWGGTVTEAAREFRDEHGKDPVDGAETTSKMPRNPDAGQYSMHAFGAQFAEVRVDADTGEIRVPRMLGVFAAGRIVNPRTARSQLVGGMIMGVSMALHEHSALDPRFGHVVNHDFAGYHIASNADVGDVEATWVDEHDPHVNSVGVKGIGEVGIVGAAPAIANAAYAATGVRVRDLPLTLDSFLR</sequence>
<keyword evidence="1" id="KW-0500">Molybdenum</keyword>
<dbReference type="InterPro" id="IPR037165">
    <property type="entry name" value="AldOxase/xan_DH_Mopterin-bd_sf"/>
</dbReference>
<protein>
    <submittedName>
        <fullName evidence="5">Molybdopterin-dependent oxidoreductase</fullName>
    </submittedName>
</protein>
<dbReference type="KEGG" id="sace:GIY23_14285"/>
<evidence type="ECO:0000313" key="5">
    <source>
        <dbReference type="EMBL" id="QGK70534.1"/>
    </source>
</evidence>
<proteinExistence type="predicted"/>
<evidence type="ECO:0000256" key="1">
    <source>
        <dbReference type="ARBA" id="ARBA00022505"/>
    </source>
</evidence>
<dbReference type="Gene3D" id="3.90.1170.50">
    <property type="entry name" value="Aldehyde oxidase/xanthine dehydrogenase, a/b hammerhead"/>
    <property type="match status" value="1"/>
</dbReference>
<keyword evidence="6" id="KW-1185">Reference proteome</keyword>
<keyword evidence="2" id="KW-0560">Oxidoreductase</keyword>
<gene>
    <name evidence="5" type="ORF">GIY23_14285</name>
</gene>
<dbReference type="InterPro" id="IPR008274">
    <property type="entry name" value="AldOxase/xan_DH_MoCoBD1"/>
</dbReference>
<evidence type="ECO:0000259" key="4">
    <source>
        <dbReference type="SMART" id="SM01008"/>
    </source>
</evidence>
<dbReference type="InterPro" id="IPR016208">
    <property type="entry name" value="Ald_Oxase/xanthine_DH-like"/>
</dbReference>
<reference evidence="6" key="1">
    <citation type="submission" date="2019-11" db="EMBL/GenBank/DDBJ databases">
        <title>The complete genome sequence of Saccharopolyspora sp. E2A.</title>
        <authorList>
            <person name="Zhang G."/>
        </authorList>
    </citation>
    <scope>NUCLEOTIDE SEQUENCE [LARGE SCALE GENOMIC DNA]</scope>
    <source>
        <strain evidence="6">E2A</strain>
    </source>
</reference>
<dbReference type="Gene3D" id="3.30.365.10">
    <property type="entry name" value="Aldehyde oxidase/xanthine dehydrogenase, molybdopterin binding domain"/>
    <property type="match status" value="4"/>
</dbReference>
<dbReference type="InterPro" id="IPR036856">
    <property type="entry name" value="Ald_Oxase/Xan_DH_a/b_sf"/>
</dbReference>
<dbReference type="GO" id="GO:0005506">
    <property type="term" value="F:iron ion binding"/>
    <property type="evidence" value="ECO:0007669"/>
    <property type="project" value="InterPro"/>
</dbReference>
<dbReference type="PANTHER" id="PTHR11908:SF132">
    <property type="entry name" value="ALDEHYDE OXIDASE 1-RELATED"/>
    <property type="match status" value="1"/>
</dbReference>
<dbReference type="Pfam" id="PF02738">
    <property type="entry name" value="MoCoBD_1"/>
    <property type="match status" value="1"/>
</dbReference>
<dbReference type="SMART" id="SM01008">
    <property type="entry name" value="Ald_Xan_dh_C"/>
    <property type="match status" value="1"/>
</dbReference>
<dbReference type="PANTHER" id="PTHR11908">
    <property type="entry name" value="XANTHINE DEHYDROGENASE"/>
    <property type="match status" value="1"/>
</dbReference>
<evidence type="ECO:0000313" key="6">
    <source>
        <dbReference type="Proteomes" id="UP000371041"/>
    </source>
</evidence>
<dbReference type="RefSeq" id="WP_154077116.1">
    <property type="nucleotide sequence ID" value="NZ_CP045929.1"/>
</dbReference>
<evidence type="ECO:0000256" key="2">
    <source>
        <dbReference type="ARBA" id="ARBA00023002"/>
    </source>
</evidence>
<dbReference type="InterPro" id="IPR046867">
    <property type="entry name" value="AldOxase/xan_DH_MoCoBD2"/>
</dbReference>
<dbReference type="GO" id="GO:0016491">
    <property type="term" value="F:oxidoreductase activity"/>
    <property type="evidence" value="ECO:0007669"/>
    <property type="project" value="UniProtKB-KW"/>
</dbReference>
<dbReference type="SUPFAM" id="SSF54665">
    <property type="entry name" value="CO dehydrogenase molybdoprotein N-domain-like"/>
    <property type="match status" value="1"/>
</dbReference>
<dbReference type="Pfam" id="PF20256">
    <property type="entry name" value="MoCoBD_2"/>
    <property type="match status" value="2"/>
</dbReference>
<organism evidence="5 6">
    <name type="scientific">Allosaccharopolyspora coralli</name>
    <dbReference type="NCBI Taxonomy" id="2665642"/>
    <lineage>
        <taxon>Bacteria</taxon>
        <taxon>Bacillati</taxon>
        <taxon>Actinomycetota</taxon>
        <taxon>Actinomycetes</taxon>
        <taxon>Pseudonocardiales</taxon>
        <taxon>Pseudonocardiaceae</taxon>
        <taxon>Allosaccharopolyspora</taxon>
    </lineage>
</organism>
<dbReference type="Proteomes" id="UP000371041">
    <property type="component" value="Chromosome"/>
</dbReference>
<name>A0A5Q3QBE0_9PSEU</name>
<dbReference type="EMBL" id="CP045929">
    <property type="protein sequence ID" value="QGK70534.1"/>
    <property type="molecule type" value="Genomic_DNA"/>
</dbReference>
<dbReference type="InterPro" id="IPR000674">
    <property type="entry name" value="Ald_Oxase/Xan_DH_a/b"/>
</dbReference>
<feature type="region of interest" description="Disordered" evidence="3">
    <location>
        <begin position="511"/>
        <end position="532"/>
    </location>
</feature>
<accession>A0A5Q3QBE0</accession>
<feature type="domain" description="Aldehyde oxidase/xanthine dehydrogenase a/b hammerhead" evidence="4">
    <location>
        <begin position="24"/>
        <end position="128"/>
    </location>
</feature>